<feature type="compositionally biased region" description="Polar residues" evidence="1">
    <location>
        <begin position="53"/>
        <end position="63"/>
    </location>
</feature>
<evidence type="ECO:0000256" key="1">
    <source>
        <dbReference type="SAM" id="MobiDB-lite"/>
    </source>
</evidence>
<dbReference type="RefSeq" id="XP_003655172.1">
    <property type="nucleotide sequence ID" value="XM_003655124.1"/>
</dbReference>
<dbReference type="Proteomes" id="UP000008181">
    <property type="component" value="Chromosome 4"/>
</dbReference>
<feature type="region of interest" description="Disordered" evidence="1">
    <location>
        <begin position="555"/>
        <end position="580"/>
    </location>
</feature>
<feature type="compositionally biased region" description="Basic and acidic residues" evidence="1">
    <location>
        <begin position="676"/>
        <end position="696"/>
    </location>
</feature>
<feature type="compositionally biased region" description="Low complexity" evidence="1">
    <location>
        <begin position="71"/>
        <end position="101"/>
    </location>
</feature>
<gene>
    <name evidence="2" type="ORF">THITE_2130529</name>
</gene>
<sequence>MSGEGYITIHETNPPQRPGAFGANRPPPPPPPPPPSPPRAGYGGQQPLRVMTSPPNGSYTYRAQQPGGPYARATTTTLPQQQQQQHYHPQQPRQQQYAAAAGPVATQANTAVKISDLKKDLPPTVEEAREALSDYFVFRFTKADGGSGYASDGTRRKPSWKRALRVGVPGISNRQAAKIVRELNRDTISVTKKKEMLSVDEQRQVEKALEDLQKQYDDACFETTLVQLDDRIEQTTKDKDSKDKERRGKSESDHRRERHRTVPSKQPSKSKPTKKVVLERVSLTAYFKRAPRPDVDPIAILQYRKAQRDAQIRGAYVQPVGRPEEGHYASAPPQGMPSGRGDIRGTGLAGQPAQVYRTQHSRVPGVTVVQPAPPRHPSAAAQRHASPHRSSPHIHHGARSPASTDESVYSETFSAGDDDTSCTSPSSASYVSSASSYERLDTATSSKPSFREGPAYYGIQPNLPHGGRGTVHIQPHRSGVRGRRQSVPAPNQAFPHHQPTQGVPAGFFASRAANTPHTTTPIPPVPTAPAPTPYPIPQAVGSVPVQMPGQIPVQQPAAPLQGSIPPPPPPSDPHLGHPHHMTGAAAVAMPQQHLHIPPTAAAATADPMLHPAGAIDARQIYDRAYAAGRADTREEAITMAERIAAATAHPQPAATTAPTARRGSSPVPVRVIQLDRPSDRDRGRGRSRSWDRHRSRERSWSEDRDRDWERDRERNRDRDRERDRERGMRRGRERERERSWDRGLARARNWDRSRERRRGRSLSLDRGRSRERERERGRDRDDELWDREHIRPISPSRPRSGVRIVRPADGYTRPRFGMDRAGLERDMERLRLADDGEVRYGAERVRGAGAPFASGRDRTLDGRRERESDYYWETRAEKQMLRGERDGLGRARRDSGVDVDTLPLAGSNPFAPRPGLARRTGTGTGTGTGTYGGYSSRPGRDDFLTL</sequence>
<feature type="compositionally biased region" description="Basic and acidic residues" evidence="1">
    <location>
        <begin position="883"/>
        <end position="896"/>
    </location>
</feature>
<dbReference type="HOGENOM" id="CLU_297711_0_0_1"/>
<feature type="region of interest" description="Disordered" evidence="1">
    <location>
        <begin position="646"/>
        <end position="696"/>
    </location>
</feature>
<organism evidence="2 3">
    <name type="scientific">Thermothielavioides terrestris (strain ATCC 38088 / NRRL 8126)</name>
    <name type="common">Thielavia terrestris</name>
    <dbReference type="NCBI Taxonomy" id="578455"/>
    <lineage>
        <taxon>Eukaryota</taxon>
        <taxon>Fungi</taxon>
        <taxon>Dikarya</taxon>
        <taxon>Ascomycota</taxon>
        <taxon>Pezizomycotina</taxon>
        <taxon>Sordariomycetes</taxon>
        <taxon>Sordariomycetidae</taxon>
        <taxon>Sordariales</taxon>
        <taxon>Chaetomiaceae</taxon>
        <taxon>Thermothielavioides</taxon>
        <taxon>Thermothielavioides terrestris</taxon>
    </lineage>
</organism>
<proteinExistence type="predicted"/>
<feature type="region of interest" description="Disordered" evidence="1">
    <location>
        <begin position="322"/>
        <end position="353"/>
    </location>
</feature>
<dbReference type="AlphaFoldDB" id="G2RAA4"/>
<accession>G2RAA4</accession>
<feature type="compositionally biased region" description="Polar residues" evidence="1">
    <location>
        <begin position="401"/>
        <end position="413"/>
    </location>
</feature>
<dbReference type="GeneID" id="11524362"/>
<feature type="compositionally biased region" description="Low complexity" evidence="1">
    <location>
        <begin position="421"/>
        <end position="437"/>
    </location>
</feature>
<name>G2RAA4_THETT</name>
<keyword evidence="3" id="KW-1185">Reference proteome</keyword>
<evidence type="ECO:0000313" key="2">
    <source>
        <dbReference type="EMBL" id="AEO68836.1"/>
    </source>
</evidence>
<feature type="compositionally biased region" description="Basic and acidic residues" evidence="1">
    <location>
        <begin position="232"/>
        <end position="255"/>
    </location>
</feature>
<feature type="region of interest" description="Disordered" evidence="1">
    <location>
        <begin position="232"/>
        <end position="276"/>
    </location>
</feature>
<feature type="compositionally biased region" description="Basic residues" evidence="1">
    <location>
        <begin position="385"/>
        <end position="398"/>
    </location>
</feature>
<protein>
    <submittedName>
        <fullName evidence="2">Uncharacterized protein</fullName>
    </submittedName>
</protein>
<feature type="region of interest" description="Disordered" evidence="1">
    <location>
        <begin position="1"/>
        <end position="103"/>
    </location>
</feature>
<dbReference type="eggNOG" id="ENOG502R96U">
    <property type="taxonomic scope" value="Eukaryota"/>
</dbReference>
<feature type="region of interest" description="Disordered" evidence="1">
    <location>
        <begin position="883"/>
        <end position="946"/>
    </location>
</feature>
<feature type="region of interest" description="Disordered" evidence="1">
    <location>
        <begin position="711"/>
        <end position="738"/>
    </location>
</feature>
<dbReference type="OrthoDB" id="3440029at2759"/>
<feature type="compositionally biased region" description="Low complexity" evidence="1">
    <location>
        <begin position="646"/>
        <end position="660"/>
    </location>
</feature>
<feature type="compositionally biased region" description="Pro residues" evidence="1">
    <location>
        <begin position="25"/>
        <end position="38"/>
    </location>
</feature>
<dbReference type="KEGG" id="ttt:THITE_2130529"/>
<evidence type="ECO:0000313" key="3">
    <source>
        <dbReference type="Proteomes" id="UP000008181"/>
    </source>
</evidence>
<feature type="compositionally biased region" description="Gly residues" evidence="1">
    <location>
        <begin position="922"/>
        <end position="932"/>
    </location>
</feature>
<reference evidence="2 3" key="1">
    <citation type="journal article" date="2011" name="Nat. Biotechnol.">
        <title>Comparative genomic analysis of the thermophilic biomass-degrading fungi Myceliophthora thermophila and Thielavia terrestris.</title>
        <authorList>
            <person name="Berka R.M."/>
            <person name="Grigoriev I.V."/>
            <person name="Otillar R."/>
            <person name="Salamov A."/>
            <person name="Grimwood J."/>
            <person name="Reid I."/>
            <person name="Ishmael N."/>
            <person name="John T."/>
            <person name="Darmond C."/>
            <person name="Moisan M.-C."/>
            <person name="Henrissat B."/>
            <person name="Coutinho P.M."/>
            <person name="Lombard V."/>
            <person name="Natvig D.O."/>
            <person name="Lindquist E."/>
            <person name="Schmutz J."/>
            <person name="Lucas S."/>
            <person name="Harris P."/>
            <person name="Powlowski J."/>
            <person name="Bellemare A."/>
            <person name="Taylor D."/>
            <person name="Butler G."/>
            <person name="de Vries R.P."/>
            <person name="Allijn I.E."/>
            <person name="van den Brink J."/>
            <person name="Ushinsky S."/>
            <person name="Storms R."/>
            <person name="Powell A.J."/>
            <person name="Paulsen I.T."/>
            <person name="Elbourne L.D.H."/>
            <person name="Baker S.E."/>
            <person name="Magnuson J."/>
            <person name="LaBoissiere S."/>
            <person name="Clutterbuck A.J."/>
            <person name="Martinez D."/>
            <person name="Wogulis M."/>
            <person name="de Leon A.L."/>
            <person name="Rey M.W."/>
            <person name="Tsang A."/>
        </authorList>
    </citation>
    <scope>NUCLEOTIDE SEQUENCE [LARGE SCALE GENOMIC DNA]</scope>
    <source>
        <strain evidence="3">ATCC 38088 / NRRL 8126</strain>
    </source>
</reference>
<dbReference type="EMBL" id="CP003012">
    <property type="protein sequence ID" value="AEO68836.1"/>
    <property type="molecule type" value="Genomic_DNA"/>
</dbReference>
<feature type="region of interest" description="Disordered" evidence="1">
    <location>
        <begin position="367"/>
        <end position="466"/>
    </location>
</feature>